<keyword evidence="2" id="KW-0677">Repeat</keyword>
<keyword evidence="1" id="KW-0433">Leucine-rich repeat</keyword>
<dbReference type="InterPro" id="IPR001611">
    <property type="entry name" value="Leu-rich_rpt"/>
</dbReference>
<dbReference type="InterPro" id="IPR003591">
    <property type="entry name" value="Leu-rich_rpt_typical-subtyp"/>
</dbReference>
<dbReference type="OrthoDB" id="1517790at2759"/>
<dbReference type="SMART" id="SM00364">
    <property type="entry name" value="LRR_BAC"/>
    <property type="match status" value="4"/>
</dbReference>
<dbReference type="PROSITE" id="PS51450">
    <property type="entry name" value="LRR"/>
    <property type="match status" value="4"/>
</dbReference>
<dbReference type="InterPro" id="IPR025875">
    <property type="entry name" value="Leu-rich_rpt_4"/>
</dbReference>
<gene>
    <name evidence="4" type="primary">LRRC9_2</name>
    <name evidence="4" type="ORF">PHYPSEUDO_012859</name>
</gene>
<name>A0A8T1V6S9_9STRA</name>
<feature type="compositionally biased region" description="Basic residues" evidence="3">
    <location>
        <begin position="540"/>
        <end position="555"/>
    </location>
</feature>
<dbReference type="SMART" id="SM00365">
    <property type="entry name" value="LRR_SD22"/>
    <property type="match status" value="4"/>
</dbReference>
<evidence type="ECO:0000256" key="2">
    <source>
        <dbReference type="ARBA" id="ARBA00022737"/>
    </source>
</evidence>
<evidence type="ECO:0000256" key="1">
    <source>
        <dbReference type="ARBA" id="ARBA00022614"/>
    </source>
</evidence>
<feature type="compositionally biased region" description="Basic and acidic residues" evidence="3">
    <location>
        <begin position="521"/>
        <end position="536"/>
    </location>
</feature>
<keyword evidence="5" id="KW-1185">Reference proteome</keyword>
<feature type="region of interest" description="Disordered" evidence="3">
    <location>
        <begin position="428"/>
        <end position="473"/>
    </location>
</feature>
<dbReference type="Proteomes" id="UP000694044">
    <property type="component" value="Unassembled WGS sequence"/>
</dbReference>
<comment type="caution">
    <text evidence="4">The sequence shown here is derived from an EMBL/GenBank/DDBJ whole genome shotgun (WGS) entry which is preliminary data.</text>
</comment>
<evidence type="ECO:0000313" key="4">
    <source>
        <dbReference type="EMBL" id="KAG7376715.1"/>
    </source>
</evidence>
<dbReference type="EMBL" id="JAGDFM010000634">
    <property type="protein sequence ID" value="KAG7376715.1"/>
    <property type="molecule type" value="Genomic_DNA"/>
</dbReference>
<dbReference type="PANTHER" id="PTHR45617:SF181">
    <property type="entry name" value="LP04042P"/>
    <property type="match status" value="1"/>
</dbReference>
<accession>A0A8T1V6S9</accession>
<feature type="compositionally biased region" description="Basic and acidic residues" evidence="3">
    <location>
        <begin position="652"/>
        <end position="664"/>
    </location>
</feature>
<protein>
    <submittedName>
        <fullName evidence="4">Leucine-rich repeat-containing protein 9</fullName>
    </submittedName>
</protein>
<feature type="compositionally biased region" description="Basic residues" evidence="3">
    <location>
        <begin position="575"/>
        <end position="585"/>
    </location>
</feature>
<evidence type="ECO:0000313" key="5">
    <source>
        <dbReference type="Proteomes" id="UP000694044"/>
    </source>
</evidence>
<sequence length="710" mass="78579">MLQTFLDNIELSMLGIPEIVCLGWHQTGGCSPDGPRDVQNDAGCSVSIQGGTSGYCLGDPGKNCDEAADLARVAPQVDALKKAKQQEANQAQPHGEEVEFEPSKGIVLVMYPTLLSSVYATIRLIRSYECSLLVELLYLESEMGANPLEGDHCPFITSQTRSAMTATTERPAADGKRRIKKLTAEKLQQFRDEIVKRDGQQVDLTGRGIESLVSLEGLQTATKLDLSHNKLTKLSQLKSVPRVTMLKLTDNKLSGDGLAEIQHLKKLVILNAAENHVTRIPFEVLRNVRTLKALVLNNNSISALDWMPKLPELNSLIVSNNRITQIPQRVLDGLPSLTKISISHNLLEEIPDLSQLSEITELRLSHNRIKKIPAHLARLKNLKVLELSHNQIDDWSGLEALSSLENLRQLNLIGNPICGKKLEVAAKPVKEEEASSNSDSDEEGSDGDGSGSEDDKKKKKKHKSKSKDISEEEKLQIKEEKKLDAKHKQYNFKIKRLFPNLVVRDATRVLDKRVYGYVAPPKEEKKPKLKKPEPPNKKAVTGKRKRDKDSKKKSKVEREAAPVDSNNDTAEKPSKKEKKASKKHKGEQPAVDKPATEVAAAPEPEKKKAKKRHKKQAEASEASPMEVDQVASASKTDAKAEKKAAKEKKRKEKPDKKKDQRQPKEIASGVVAVKQFKKAKKNKSAASKPVDLAQMNFTPDVGFGGSSAWD</sequence>
<proteinExistence type="predicted"/>
<reference evidence="4" key="1">
    <citation type="submission" date="2021-02" db="EMBL/GenBank/DDBJ databases">
        <authorList>
            <person name="Palmer J.M."/>
        </authorList>
    </citation>
    <scope>NUCLEOTIDE SEQUENCE</scope>
    <source>
        <strain evidence="4">SCRP734</strain>
    </source>
</reference>
<dbReference type="Pfam" id="PF13855">
    <property type="entry name" value="LRR_8"/>
    <property type="match status" value="1"/>
</dbReference>
<dbReference type="SMART" id="SM00369">
    <property type="entry name" value="LRR_TYP"/>
    <property type="match status" value="5"/>
</dbReference>
<dbReference type="AlphaFoldDB" id="A0A8T1V6S9"/>
<dbReference type="Pfam" id="PF12799">
    <property type="entry name" value="LRR_4"/>
    <property type="match status" value="1"/>
</dbReference>
<organism evidence="4 5">
    <name type="scientific">Phytophthora pseudosyringae</name>
    <dbReference type="NCBI Taxonomy" id="221518"/>
    <lineage>
        <taxon>Eukaryota</taxon>
        <taxon>Sar</taxon>
        <taxon>Stramenopiles</taxon>
        <taxon>Oomycota</taxon>
        <taxon>Peronosporomycetes</taxon>
        <taxon>Peronosporales</taxon>
        <taxon>Peronosporaceae</taxon>
        <taxon>Phytophthora</taxon>
    </lineage>
</organism>
<dbReference type="PANTHER" id="PTHR45617">
    <property type="entry name" value="LEUCINE RICH REPEAT FAMILY PROTEIN"/>
    <property type="match status" value="1"/>
</dbReference>
<feature type="region of interest" description="Disordered" evidence="3">
    <location>
        <begin position="511"/>
        <end position="710"/>
    </location>
</feature>
<evidence type="ECO:0000256" key="3">
    <source>
        <dbReference type="SAM" id="MobiDB-lite"/>
    </source>
</evidence>